<evidence type="ECO:0000259" key="1">
    <source>
        <dbReference type="Pfam" id="PF04200"/>
    </source>
</evidence>
<name>A0A449BAF2_9BACT</name>
<dbReference type="EMBL" id="LR215043">
    <property type="protein sequence ID" value="VEU78006.1"/>
    <property type="molecule type" value="Genomic_DNA"/>
</dbReference>
<sequence>MNQANVQLFYTDNNHRISTEAQKSYQQASLVTANQFSLWVQKGQDSIFTEFTNLYSEVKVELEVLPDTVNDINGSVTVKATIVNKTTNETVAERNFLVSDFKKLDNFGNDLLQSFARVEFINTAFQKNQLGVQQAYKLPTSSFAIFKNNGEIFGSYNNINYQLEILEPTQEDVEKGELQIKVKLNVADKFYEKTFIIGGFATLIDLAAQTIAKVVYKSNFLNSLPSLVEDSEISFQNSEGKEIDFQKEFNLAKPIIVSKTPDDDAGVLEVEYKLVAKDKEVSFTKKTTDLENTYAYLYENSSSIESVEYIGQTTTFSNALKQQGQWIIYKHLPRDYWNNVQPFPIDFGDDEEFYLEKISERQDPSDVNKVIVTAHVKVVHNKKFLYSKAFDIKGFSREN</sequence>
<accession>A0A449BAF2</accession>
<feature type="domain" description="Lipoprotein-associated type-17" evidence="1">
    <location>
        <begin position="215"/>
        <end position="289"/>
    </location>
</feature>
<protein>
    <submittedName>
        <fullName evidence="2">Lipoprotein associated domain</fullName>
    </submittedName>
</protein>
<gene>
    <name evidence="2" type="ORF">NCTC10184_00223</name>
</gene>
<proteinExistence type="predicted"/>
<evidence type="ECO:0000313" key="2">
    <source>
        <dbReference type="EMBL" id="VEU78006.1"/>
    </source>
</evidence>
<reference evidence="2 3" key="1">
    <citation type="submission" date="2019-01" db="EMBL/GenBank/DDBJ databases">
        <authorList>
            <consortium name="Pathogen Informatics"/>
        </authorList>
    </citation>
    <scope>NUCLEOTIDE SEQUENCE [LARGE SCALE GENOMIC DNA]</scope>
    <source>
        <strain evidence="2 3">NCTC10184</strain>
    </source>
</reference>
<evidence type="ECO:0000313" key="3">
    <source>
        <dbReference type="Proteomes" id="UP000290876"/>
    </source>
</evidence>
<keyword evidence="2" id="KW-0449">Lipoprotein</keyword>
<feature type="domain" description="Lipoprotein-associated type-17" evidence="1">
    <location>
        <begin position="148"/>
        <end position="202"/>
    </location>
</feature>
<dbReference type="AlphaFoldDB" id="A0A449BAF2"/>
<dbReference type="Proteomes" id="UP000290876">
    <property type="component" value="Chromosome"/>
</dbReference>
<dbReference type="KEGG" id="mcob:NCTC10184_00223"/>
<feature type="domain" description="Lipoprotein-associated type-17" evidence="1">
    <location>
        <begin position="26"/>
        <end position="103"/>
    </location>
</feature>
<dbReference type="RefSeq" id="WP_129622859.1">
    <property type="nucleotide sequence ID" value="NZ_LR215043.1"/>
</dbReference>
<dbReference type="InterPro" id="IPR007326">
    <property type="entry name" value="Lipoprotein-assoc_dom"/>
</dbReference>
<keyword evidence="3" id="KW-1185">Reference proteome</keyword>
<organism evidence="2 3">
    <name type="scientific">Mycoplasmopsis columbinasalis</name>
    <dbReference type="NCBI Taxonomy" id="114880"/>
    <lineage>
        <taxon>Bacteria</taxon>
        <taxon>Bacillati</taxon>
        <taxon>Mycoplasmatota</taxon>
        <taxon>Mycoplasmoidales</taxon>
        <taxon>Metamycoplasmataceae</taxon>
        <taxon>Mycoplasmopsis</taxon>
    </lineage>
</organism>
<dbReference type="Pfam" id="PF04200">
    <property type="entry name" value="Lipoprotein_17"/>
    <property type="match status" value="3"/>
</dbReference>